<dbReference type="RefSeq" id="WP_092136453.1">
    <property type="nucleotide sequence ID" value="NZ_FNQK01000023.1"/>
</dbReference>
<keyword evidence="3" id="KW-1185">Reference proteome</keyword>
<dbReference type="AlphaFoldDB" id="A0A1H4D018"/>
<dbReference type="Proteomes" id="UP000198846">
    <property type="component" value="Unassembled WGS sequence"/>
</dbReference>
<evidence type="ECO:0000256" key="1">
    <source>
        <dbReference type="SAM" id="Phobius"/>
    </source>
</evidence>
<evidence type="ECO:0008006" key="4">
    <source>
        <dbReference type="Google" id="ProtNLM"/>
    </source>
</evidence>
<accession>A0A1H4D018</accession>
<sequence length="94" mass="11270">MGYLKQKKNKRYNYTPRYYKHEGEGSPFEIKQRFDDYRSTIGGNKNMKQKFTSAWDEFKNSPDKAVNRRVSIIVIVLIFLFLLIIDFDLTIFFS</sequence>
<gene>
    <name evidence="2" type="ORF">SAMN04487990_12326</name>
</gene>
<proteinExistence type="predicted"/>
<keyword evidence="1" id="KW-0812">Transmembrane</keyword>
<evidence type="ECO:0000313" key="3">
    <source>
        <dbReference type="Proteomes" id="UP000198846"/>
    </source>
</evidence>
<name>A0A1H4D018_BIZPA</name>
<keyword evidence="1" id="KW-1133">Transmembrane helix</keyword>
<protein>
    <recommendedName>
        <fullName evidence="4">Riboflavin synthase subunit beta</fullName>
    </recommendedName>
</protein>
<dbReference type="EMBL" id="FNQK01000023">
    <property type="protein sequence ID" value="SEA65957.1"/>
    <property type="molecule type" value="Genomic_DNA"/>
</dbReference>
<keyword evidence="1" id="KW-0472">Membrane</keyword>
<dbReference type="OrthoDB" id="1139505at2"/>
<organism evidence="2 3">
    <name type="scientific">Bizionia paragorgiae</name>
    <dbReference type="NCBI Taxonomy" id="283786"/>
    <lineage>
        <taxon>Bacteria</taxon>
        <taxon>Pseudomonadati</taxon>
        <taxon>Bacteroidota</taxon>
        <taxon>Flavobacteriia</taxon>
        <taxon>Flavobacteriales</taxon>
        <taxon>Flavobacteriaceae</taxon>
        <taxon>Bizionia</taxon>
    </lineage>
</organism>
<reference evidence="2 3" key="1">
    <citation type="submission" date="2016-10" db="EMBL/GenBank/DDBJ databases">
        <authorList>
            <person name="de Groot N.N."/>
        </authorList>
    </citation>
    <scope>NUCLEOTIDE SEQUENCE [LARGE SCALE GENOMIC DNA]</scope>
    <source>
        <strain evidence="2 3">DSM 23842</strain>
    </source>
</reference>
<dbReference type="STRING" id="283786.SAMN04487990_12326"/>
<evidence type="ECO:0000313" key="2">
    <source>
        <dbReference type="EMBL" id="SEA65957.1"/>
    </source>
</evidence>
<feature type="transmembrane region" description="Helical" evidence="1">
    <location>
        <begin position="70"/>
        <end position="93"/>
    </location>
</feature>